<sequence length="86" mass="9761">MAIYPQKDDPKVKTAHKLTVIPVSSFCEKFSVDGKRIDAAYCKTQGERRNTPSTLSHQAPVYVAFDKRSSSMQYKMYSSLVLIEKN</sequence>
<reference evidence="1" key="1">
    <citation type="journal article" date="2023" name="G3 (Bethesda)">
        <title>Whole genome assembly and annotation of the endangered Caribbean coral Acropora cervicornis.</title>
        <authorList>
            <person name="Selwyn J.D."/>
            <person name="Vollmer S.V."/>
        </authorList>
    </citation>
    <scope>NUCLEOTIDE SEQUENCE</scope>
    <source>
        <strain evidence="1">K2</strain>
    </source>
</reference>
<evidence type="ECO:0000313" key="2">
    <source>
        <dbReference type="Proteomes" id="UP001249851"/>
    </source>
</evidence>
<dbReference type="EMBL" id="JARQWQ010000006">
    <property type="protein sequence ID" value="KAK2571154.1"/>
    <property type="molecule type" value="Genomic_DNA"/>
</dbReference>
<accession>A0AAD9R109</accession>
<reference evidence="1" key="2">
    <citation type="journal article" date="2023" name="Science">
        <title>Genomic signatures of disease resistance in endangered staghorn corals.</title>
        <authorList>
            <person name="Vollmer S.V."/>
            <person name="Selwyn J.D."/>
            <person name="Despard B.A."/>
            <person name="Roesel C.L."/>
        </authorList>
    </citation>
    <scope>NUCLEOTIDE SEQUENCE</scope>
    <source>
        <strain evidence="1">K2</strain>
    </source>
</reference>
<keyword evidence="2" id="KW-1185">Reference proteome</keyword>
<protein>
    <submittedName>
        <fullName evidence="1">Uncharacterized protein</fullName>
    </submittedName>
</protein>
<name>A0AAD9R109_ACRCE</name>
<evidence type="ECO:0000313" key="1">
    <source>
        <dbReference type="EMBL" id="KAK2571154.1"/>
    </source>
</evidence>
<dbReference type="AlphaFoldDB" id="A0AAD9R109"/>
<dbReference type="Proteomes" id="UP001249851">
    <property type="component" value="Unassembled WGS sequence"/>
</dbReference>
<organism evidence="1 2">
    <name type="scientific">Acropora cervicornis</name>
    <name type="common">Staghorn coral</name>
    <dbReference type="NCBI Taxonomy" id="6130"/>
    <lineage>
        <taxon>Eukaryota</taxon>
        <taxon>Metazoa</taxon>
        <taxon>Cnidaria</taxon>
        <taxon>Anthozoa</taxon>
        <taxon>Hexacorallia</taxon>
        <taxon>Scleractinia</taxon>
        <taxon>Astrocoeniina</taxon>
        <taxon>Acroporidae</taxon>
        <taxon>Acropora</taxon>
    </lineage>
</organism>
<comment type="caution">
    <text evidence="1">The sequence shown here is derived from an EMBL/GenBank/DDBJ whole genome shotgun (WGS) entry which is preliminary data.</text>
</comment>
<proteinExistence type="predicted"/>
<gene>
    <name evidence="1" type="ORF">P5673_003716</name>
</gene>